<protein>
    <submittedName>
        <fullName evidence="1">Uncharacterized protein</fullName>
    </submittedName>
</protein>
<organism evidence="1 2">
    <name type="scientific">Thalassiosira oceanica</name>
    <name type="common">Marine diatom</name>
    <dbReference type="NCBI Taxonomy" id="159749"/>
    <lineage>
        <taxon>Eukaryota</taxon>
        <taxon>Sar</taxon>
        <taxon>Stramenopiles</taxon>
        <taxon>Ochrophyta</taxon>
        <taxon>Bacillariophyta</taxon>
        <taxon>Coscinodiscophyceae</taxon>
        <taxon>Thalassiosirophycidae</taxon>
        <taxon>Thalassiosirales</taxon>
        <taxon>Thalassiosiraceae</taxon>
        <taxon>Thalassiosira</taxon>
    </lineage>
</organism>
<proteinExistence type="predicted"/>
<dbReference type="EMBL" id="AGNL01032568">
    <property type="protein sequence ID" value="EJK56031.1"/>
    <property type="molecule type" value="Genomic_DNA"/>
</dbReference>
<gene>
    <name evidence="1" type="ORF">THAOC_24151</name>
</gene>
<sequence>MPNVRWMLALQTFPDPSEARSVIPRPRALGRATFQADRALDLPDFMVEQMTVVQVCPTFGRRGPSLPFTGKASNAAAYRSQQSNNLAVDQGK</sequence>
<feature type="non-terminal residue" evidence="1">
    <location>
        <position position="92"/>
    </location>
</feature>
<reference evidence="1 2" key="1">
    <citation type="journal article" date="2012" name="Genome Biol.">
        <title>Genome and low-iron response of an oceanic diatom adapted to chronic iron limitation.</title>
        <authorList>
            <person name="Lommer M."/>
            <person name="Specht M."/>
            <person name="Roy A.S."/>
            <person name="Kraemer L."/>
            <person name="Andreson R."/>
            <person name="Gutowska M.A."/>
            <person name="Wolf J."/>
            <person name="Bergner S.V."/>
            <person name="Schilhabel M.B."/>
            <person name="Klostermeier U.C."/>
            <person name="Beiko R.G."/>
            <person name="Rosenstiel P."/>
            <person name="Hippler M."/>
            <person name="Laroche J."/>
        </authorList>
    </citation>
    <scope>NUCLEOTIDE SEQUENCE [LARGE SCALE GENOMIC DNA]</scope>
    <source>
        <strain evidence="1 2">CCMP1005</strain>
    </source>
</reference>
<evidence type="ECO:0000313" key="1">
    <source>
        <dbReference type="EMBL" id="EJK56031.1"/>
    </source>
</evidence>
<dbReference type="AlphaFoldDB" id="K0S527"/>
<accession>K0S527</accession>
<evidence type="ECO:0000313" key="2">
    <source>
        <dbReference type="Proteomes" id="UP000266841"/>
    </source>
</evidence>
<dbReference type="Proteomes" id="UP000266841">
    <property type="component" value="Unassembled WGS sequence"/>
</dbReference>
<keyword evidence="2" id="KW-1185">Reference proteome</keyword>
<comment type="caution">
    <text evidence="1">The sequence shown here is derived from an EMBL/GenBank/DDBJ whole genome shotgun (WGS) entry which is preliminary data.</text>
</comment>
<name>K0S527_THAOC</name>